<reference evidence="1 2" key="1">
    <citation type="submission" date="2014-04" db="EMBL/GenBank/DDBJ databases">
        <authorList>
            <consortium name="DOE Joint Genome Institute"/>
            <person name="Kuo A."/>
            <person name="Kohler A."/>
            <person name="Nagy L.G."/>
            <person name="Floudas D."/>
            <person name="Copeland A."/>
            <person name="Barry K.W."/>
            <person name="Cichocki N."/>
            <person name="Veneault-Fourrey C."/>
            <person name="LaButti K."/>
            <person name="Lindquist E.A."/>
            <person name="Lipzen A."/>
            <person name="Lundell T."/>
            <person name="Morin E."/>
            <person name="Murat C."/>
            <person name="Sun H."/>
            <person name="Tunlid A."/>
            <person name="Henrissat B."/>
            <person name="Grigoriev I.V."/>
            <person name="Hibbett D.S."/>
            <person name="Martin F."/>
            <person name="Nordberg H.P."/>
            <person name="Cantor M.N."/>
            <person name="Hua S.X."/>
        </authorList>
    </citation>
    <scope>NUCLEOTIDE SEQUENCE [LARGE SCALE GENOMIC DNA]</scope>
    <source>
        <strain evidence="1 2">Foug A</strain>
    </source>
</reference>
<gene>
    <name evidence="1" type="ORF">SCLCIDRAFT_68450</name>
</gene>
<evidence type="ECO:0000313" key="1">
    <source>
        <dbReference type="EMBL" id="KIM67370.1"/>
    </source>
</evidence>
<name>A0A0C3E3H2_9AGAM</name>
<accession>A0A0C3E3H2</accession>
<keyword evidence="2" id="KW-1185">Reference proteome</keyword>
<sequence>MHDLIINTWYDSFVDLQKQAKVALGNVSFTLDIWTDSKHKSYLAMTGHWISEDPDTKSLHLESALFAFHHL</sequence>
<dbReference type="OrthoDB" id="1607513at2759"/>
<dbReference type="AlphaFoldDB" id="A0A0C3E3H2"/>
<feature type="non-terminal residue" evidence="1">
    <location>
        <position position="71"/>
    </location>
</feature>
<organism evidence="1 2">
    <name type="scientific">Scleroderma citrinum Foug A</name>
    <dbReference type="NCBI Taxonomy" id="1036808"/>
    <lineage>
        <taxon>Eukaryota</taxon>
        <taxon>Fungi</taxon>
        <taxon>Dikarya</taxon>
        <taxon>Basidiomycota</taxon>
        <taxon>Agaricomycotina</taxon>
        <taxon>Agaricomycetes</taxon>
        <taxon>Agaricomycetidae</taxon>
        <taxon>Boletales</taxon>
        <taxon>Sclerodermatineae</taxon>
        <taxon>Sclerodermataceae</taxon>
        <taxon>Scleroderma</taxon>
    </lineage>
</organism>
<dbReference type="Proteomes" id="UP000053989">
    <property type="component" value="Unassembled WGS sequence"/>
</dbReference>
<protein>
    <submittedName>
        <fullName evidence="1">Uncharacterized protein</fullName>
    </submittedName>
</protein>
<reference evidence="2" key="2">
    <citation type="submission" date="2015-01" db="EMBL/GenBank/DDBJ databases">
        <title>Evolutionary Origins and Diversification of the Mycorrhizal Mutualists.</title>
        <authorList>
            <consortium name="DOE Joint Genome Institute"/>
            <consortium name="Mycorrhizal Genomics Consortium"/>
            <person name="Kohler A."/>
            <person name="Kuo A."/>
            <person name="Nagy L.G."/>
            <person name="Floudas D."/>
            <person name="Copeland A."/>
            <person name="Barry K.W."/>
            <person name="Cichocki N."/>
            <person name="Veneault-Fourrey C."/>
            <person name="LaButti K."/>
            <person name="Lindquist E.A."/>
            <person name="Lipzen A."/>
            <person name="Lundell T."/>
            <person name="Morin E."/>
            <person name="Murat C."/>
            <person name="Riley R."/>
            <person name="Ohm R."/>
            <person name="Sun H."/>
            <person name="Tunlid A."/>
            <person name="Henrissat B."/>
            <person name="Grigoriev I.V."/>
            <person name="Hibbett D.S."/>
            <person name="Martin F."/>
        </authorList>
    </citation>
    <scope>NUCLEOTIDE SEQUENCE [LARGE SCALE GENOMIC DNA]</scope>
    <source>
        <strain evidence="2">Foug A</strain>
    </source>
</reference>
<dbReference type="EMBL" id="KN822013">
    <property type="protein sequence ID" value="KIM67370.1"/>
    <property type="molecule type" value="Genomic_DNA"/>
</dbReference>
<dbReference type="HOGENOM" id="CLU_155624_0_0_1"/>
<proteinExistence type="predicted"/>
<evidence type="ECO:0000313" key="2">
    <source>
        <dbReference type="Proteomes" id="UP000053989"/>
    </source>
</evidence>
<dbReference type="InParanoid" id="A0A0C3E3H2"/>